<accession>A0A2K9PRF0</accession>
<organism evidence="3 4">
    <name type="scientific">Flavivirga eckloniae</name>
    <dbReference type="NCBI Taxonomy" id="1803846"/>
    <lineage>
        <taxon>Bacteria</taxon>
        <taxon>Pseudomonadati</taxon>
        <taxon>Bacteroidota</taxon>
        <taxon>Flavobacteriia</taxon>
        <taxon>Flavobacteriales</taxon>
        <taxon>Flavobacteriaceae</taxon>
        <taxon>Flavivirga</taxon>
    </lineage>
</organism>
<keyword evidence="1" id="KW-0732">Signal</keyword>
<dbReference type="KEGG" id="fek:C1H87_13360"/>
<name>A0A2K9PRF0_9FLAO</name>
<evidence type="ECO:0000256" key="1">
    <source>
        <dbReference type="SAM" id="SignalP"/>
    </source>
</evidence>
<sequence>MRKAPILLFYLAIFYICISSSCGQASHNFEDPRFVIHTVDLKQQTLKFYWKNDHGVSIKNHKNLKKHLDHKSQKLIFATNGGMYLKDGTPQGLFIENGIVKTPLDTLKKDYGNFYLEPNGVFYLTKDNKGVVCKTETFKLSKTITYATQSGPMLVIDNKIHPVFKKGSKHLHIRNGIGVLPDGNLLFAMSKDLISLYDFAEFFKNNGCKNALYLDGFVSRTYLPSKNWKQLDGNFGVIIAETKEMN</sequence>
<gene>
    <name evidence="3" type="ORF">C1H87_13360</name>
</gene>
<evidence type="ECO:0000259" key="2">
    <source>
        <dbReference type="Pfam" id="PF09992"/>
    </source>
</evidence>
<dbReference type="Proteomes" id="UP000235826">
    <property type="component" value="Chromosome"/>
</dbReference>
<dbReference type="PROSITE" id="PS51257">
    <property type="entry name" value="PROKAR_LIPOPROTEIN"/>
    <property type="match status" value="1"/>
</dbReference>
<evidence type="ECO:0000313" key="4">
    <source>
        <dbReference type="Proteomes" id="UP000235826"/>
    </source>
</evidence>
<dbReference type="RefSeq" id="WP_102756294.1">
    <property type="nucleotide sequence ID" value="NZ_CP025791.1"/>
</dbReference>
<dbReference type="Pfam" id="PF09992">
    <property type="entry name" value="NAGPA"/>
    <property type="match status" value="1"/>
</dbReference>
<feature type="signal peptide" evidence="1">
    <location>
        <begin position="1"/>
        <end position="25"/>
    </location>
</feature>
<dbReference type="AlphaFoldDB" id="A0A2K9PRF0"/>
<proteinExistence type="predicted"/>
<feature type="domain" description="Phosphodiester glycosidase" evidence="2">
    <location>
        <begin position="74"/>
        <end position="223"/>
    </location>
</feature>
<dbReference type="InterPro" id="IPR018711">
    <property type="entry name" value="NAGPA"/>
</dbReference>
<keyword evidence="4" id="KW-1185">Reference proteome</keyword>
<feature type="chain" id="PRO_5014752742" description="Phosphodiester glycosidase domain-containing protein" evidence="1">
    <location>
        <begin position="26"/>
        <end position="246"/>
    </location>
</feature>
<protein>
    <recommendedName>
        <fullName evidence="2">Phosphodiester glycosidase domain-containing protein</fullName>
    </recommendedName>
</protein>
<dbReference type="EMBL" id="CP025791">
    <property type="protein sequence ID" value="AUP79641.1"/>
    <property type="molecule type" value="Genomic_DNA"/>
</dbReference>
<dbReference type="OrthoDB" id="5515706at2"/>
<evidence type="ECO:0000313" key="3">
    <source>
        <dbReference type="EMBL" id="AUP79641.1"/>
    </source>
</evidence>
<reference evidence="3 4" key="1">
    <citation type="submission" date="2018-01" db="EMBL/GenBank/DDBJ databases">
        <title>Complete genome sequence of Flavivirga eckloniae ECD14 isolated from seaweed Ecklonia cava.</title>
        <authorList>
            <person name="Lee J.H."/>
            <person name="Baik K.S."/>
            <person name="Seong C.N."/>
        </authorList>
    </citation>
    <scope>NUCLEOTIDE SEQUENCE [LARGE SCALE GENOMIC DNA]</scope>
    <source>
        <strain evidence="3 4">ECD14</strain>
    </source>
</reference>